<dbReference type="GO" id="GO:0016491">
    <property type="term" value="F:oxidoreductase activity"/>
    <property type="evidence" value="ECO:0007669"/>
    <property type="project" value="UniProtKB-KW"/>
</dbReference>
<organism evidence="12 13">
    <name type="scientific">Polaromonas vacuolata</name>
    <dbReference type="NCBI Taxonomy" id="37448"/>
    <lineage>
        <taxon>Bacteria</taxon>
        <taxon>Pseudomonadati</taxon>
        <taxon>Pseudomonadota</taxon>
        <taxon>Betaproteobacteria</taxon>
        <taxon>Burkholderiales</taxon>
        <taxon>Comamonadaceae</taxon>
        <taxon>Polaromonas</taxon>
    </lineage>
</organism>
<dbReference type="SMART" id="SM00926">
    <property type="entry name" value="Molybdop_Fe4S4"/>
    <property type="match status" value="1"/>
</dbReference>
<evidence type="ECO:0000256" key="5">
    <source>
        <dbReference type="ARBA" id="ARBA00022505"/>
    </source>
</evidence>
<evidence type="ECO:0000313" key="12">
    <source>
        <dbReference type="EMBL" id="QJC56939.1"/>
    </source>
</evidence>
<dbReference type="GO" id="GO:1990204">
    <property type="term" value="C:oxidoreductase complex"/>
    <property type="evidence" value="ECO:0007669"/>
    <property type="project" value="UniProtKB-ARBA"/>
</dbReference>
<keyword evidence="4" id="KW-0004">4Fe-4S</keyword>
<dbReference type="RefSeq" id="WP_168922526.1">
    <property type="nucleotide sequence ID" value="NZ_CP051461.1"/>
</dbReference>
<protein>
    <submittedName>
        <fullName evidence="12">Nitrate reductase</fullName>
        <ecNumber evidence="12">1.7.99.4</ecNumber>
    </submittedName>
</protein>
<evidence type="ECO:0000313" key="13">
    <source>
        <dbReference type="Proteomes" id="UP000502041"/>
    </source>
</evidence>
<evidence type="ECO:0000256" key="4">
    <source>
        <dbReference type="ARBA" id="ARBA00022485"/>
    </source>
</evidence>
<dbReference type="Proteomes" id="UP000502041">
    <property type="component" value="Chromosome"/>
</dbReference>
<keyword evidence="13" id="KW-1185">Reference proteome</keyword>
<keyword evidence="7 12" id="KW-0560">Oxidoreductase</keyword>
<keyword evidence="9" id="KW-0411">Iron-sulfur</keyword>
<proteinExistence type="inferred from homology"/>
<dbReference type="PROSITE" id="PS51669">
    <property type="entry name" value="4FE4S_MOW_BIS_MGD"/>
    <property type="match status" value="1"/>
</dbReference>
<dbReference type="SUPFAM" id="SSF53706">
    <property type="entry name" value="Formate dehydrogenase/DMSO reductase, domains 1-3"/>
    <property type="match status" value="1"/>
</dbReference>
<dbReference type="Gene3D" id="3.40.50.740">
    <property type="match status" value="1"/>
</dbReference>
<dbReference type="Pfam" id="PF01568">
    <property type="entry name" value="Molydop_binding"/>
    <property type="match status" value="1"/>
</dbReference>
<keyword evidence="8" id="KW-0408">Iron</keyword>
<evidence type="ECO:0000256" key="1">
    <source>
        <dbReference type="ARBA" id="ARBA00001942"/>
    </source>
</evidence>
<name>A0A6H2HAP1_9BURK</name>
<dbReference type="Pfam" id="PF04879">
    <property type="entry name" value="Molybdop_Fe4S4"/>
    <property type="match status" value="1"/>
</dbReference>
<dbReference type="GO" id="GO:0016020">
    <property type="term" value="C:membrane"/>
    <property type="evidence" value="ECO:0007669"/>
    <property type="project" value="TreeGrafter"/>
</dbReference>
<sequence>MSKQTRSTCPYCGVGCGVIISTEGAQITGVRGDPDHPANYGRLCTKGSTLALTASAAITEQTRLLQPMQRLNRKSEPKATASAVSWNHAMDFAASGFSKIIAEHGPDAVGFYISGQLLTEDYYVFNKLAKGLLGTNNVDTNSRLCMSSAVAGYKQTLGADAPPTCYDDVKHAECIFIVGSNTAYAHPVLFRRIEDAKAANPQLKIIFCDPRRTDTAEIADLYLPIQPGTDVSLFNGMLHIMLWEGWLDNAYIRNHTTGFEALKATVRDYTPELVAETCGIKKDDLMLAAKMFATSSATLSLYCQGLNQSSSGTAKNAALINLHLATAQIGKPGAGPFSLTGQPNAMGGREVGGLANLISGHRDMANPEHRAEVAALWGVDSVPDKPGKSAVEMFQAAADGEIKALWIACTNPVQSMPDQATVRRALERAELVVVQEAFATAATCDWADILLPATTWGEKTGTVTNSERRISRVRSAVAAPGQTRHDWAIVVDFAQRIEAKTGREKTLFPYSVIKPELGVETIWNEHRESTRGRDLDITGMSYAMLEASPQQWPLTEGQSTGKARLYEDAVFPTPDGKARFVNTVYKPVAEPRESRFPFSLTTGRLRDQWHGMTRTGTLGRLFGHVAEPSVQMNPQDMARRLLVEGALVHVTSKRGSIVVPVQASNEIAPSQAFIAMHWGEEYLSGLSAAGTPLAGVNALTTSAYCPSSKQPELKHATVKIIQAEMPWTLLAMAWIAPGKVLSVRQQLKPLMQAFAFTSSVPFSNNAPLEQPEQERSGLLFRAAAYEAPPDELVSQIEAILGLDGKDCLHYADRKKGQRRSMRLQQVSDNAHLTGFVLAGDTSAQAWIKTLLLEQLPAQSYGRLLLQPGAKAPIAVQARGKLVCSCFNVNDTAIDTCLQDLRQGILLTAGAGFIATDGQRLQALQDQLQCGTNCGSCVPELKRRIRAANALSKAG</sequence>
<comment type="similarity">
    <text evidence="3">Belongs to the prokaryotic molybdopterin-containing oxidoreductase family. NasA/NapA/NarB subfamily.</text>
</comment>
<keyword evidence="6" id="KW-0479">Metal-binding</keyword>
<dbReference type="Gene3D" id="3.40.228.10">
    <property type="entry name" value="Dimethylsulfoxide Reductase, domain 2"/>
    <property type="match status" value="1"/>
</dbReference>
<gene>
    <name evidence="12" type="primary">narB</name>
    <name evidence="12" type="ORF">HC248_02250</name>
</gene>
<dbReference type="GO" id="GO:0046872">
    <property type="term" value="F:metal ion binding"/>
    <property type="evidence" value="ECO:0007669"/>
    <property type="project" value="UniProtKB-KW"/>
</dbReference>
<dbReference type="InterPro" id="IPR006656">
    <property type="entry name" value="Mopterin_OxRdtase"/>
</dbReference>
<dbReference type="InterPro" id="IPR009010">
    <property type="entry name" value="Asp_de-COase-like_dom_sf"/>
</dbReference>
<dbReference type="PANTHER" id="PTHR43105">
    <property type="entry name" value="RESPIRATORY NITRATE REDUCTASE"/>
    <property type="match status" value="1"/>
</dbReference>
<evidence type="ECO:0000256" key="2">
    <source>
        <dbReference type="ARBA" id="ARBA00001966"/>
    </source>
</evidence>
<dbReference type="Gene3D" id="1.10.10.1100">
    <property type="entry name" value="BFD-like [2Fe-2S]-binding domain"/>
    <property type="match status" value="1"/>
</dbReference>
<evidence type="ECO:0000256" key="10">
    <source>
        <dbReference type="ARBA" id="ARBA00023063"/>
    </source>
</evidence>
<evidence type="ECO:0000259" key="11">
    <source>
        <dbReference type="PROSITE" id="PS51669"/>
    </source>
</evidence>
<keyword evidence="5" id="KW-0500">Molybdenum</keyword>
<dbReference type="InterPro" id="IPR006963">
    <property type="entry name" value="Mopterin_OxRdtase_4Fe-4S_dom"/>
</dbReference>
<comment type="cofactor">
    <cofactor evidence="1">
        <name>Mo-bis(molybdopterin guanine dinucleotide)</name>
        <dbReference type="ChEBI" id="CHEBI:60539"/>
    </cofactor>
</comment>
<dbReference type="GO" id="GO:0045333">
    <property type="term" value="P:cellular respiration"/>
    <property type="evidence" value="ECO:0007669"/>
    <property type="project" value="UniProtKB-ARBA"/>
</dbReference>
<dbReference type="GO" id="GO:0042128">
    <property type="term" value="P:nitrate assimilation"/>
    <property type="evidence" value="ECO:0007669"/>
    <property type="project" value="UniProtKB-KW"/>
</dbReference>
<dbReference type="Pfam" id="PF00384">
    <property type="entry name" value="Molybdopterin"/>
    <property type="match status" value="1"/>
</dbReference>
<dbReference type="PROSITE" id="PS00490">
    <property type="entry name" value="MOLYBDOPTERIN_PROK_2"/>
    <property type="match status" value="1"/>
</dbReference>
<dbReference type="InterPro" id="IPR006655">
    <property type="entry name" value="Mopterin_OxRdtase_prok_CS"/>
</dbReference>
<dbReference type="CDD" id="cd02754">
    <property type="entry name" value="MopB_Nitrate-R-NapA-like"/>
    <property type="match status" value="1"/>
</dbReference>
<dbReference type="CDD" id="cd02791">
    <property type="entry name" value="MopB_CT_Nitrate-R-NapA-like"/>
    <property type="match status" value="1"/>
</dbReference>
<dbReference type="Gene3D" id="2.40.40.20">
    <property type="match status" value="1"/>
</dbReference>
<dbReference type="PANTHER" id="PTHR43105:SF9">
    <property type="entry name" value="NADPH-FE(3+) OXIDOREDUCTASE SUBUNIT ALPHA"/>
    <property type="match status" value="1"/>
</dbReference>
<dbReference type="InterPro" id="IPR006657">
    <property type="entry name" value="MoPterin_dinucl-bd_dom"/>
</dbReference>
<dbReference type="InterPro" id="IPR041957">
    <property type="entry name" value="CT_Nitrate-R-NapA-like"/>
</dbReference>
<evidence type="ECO:0000256" key="8">
    <source>
        <dbReference type="ARBA" id="ARBA00023004"/>
    </source>
</evidence>
<evidence type="ECO:0000256" key="3">
    <source>
        <dbReference type="ARBA" id="ARBA00008747"/>
    </source>
</evidence>
<dbReference type="GO" id="GO:0051539">
    <property type="term" value="F:4 iron, 4 sulfur cluster binding"/>
    <property type="evidence" value="ECO:0007669"/>
    <property type="project" value="UniProtKB-KW"/>
</dbReference>
<dbReference type="Gene3D" id="2.20.25.90">
    <property type="entry name" value="ADC-like domains"/>
    <property type="match status" value="1"/>
</dbReference>
<dbReference type="FunFam" id="3.40.228.10:FF:000002">
    <property type="entry name" value="Formate dehydrogenase subunit alpha"/>
    <property type="match status" value="1"/>
</dbReference>
<dbReference type="KEGG" id="pvac:HC248_02250"/>
<feature type="domain" description="4Fe-4S Mo/W bis-MGD-type" evidence="11">
    <location>
        <begin position="2"/>
        <end position="58"/>
    </location>
</feature>
<accession>A0A6H2HAP1</accession>
<comment type="cofactor">
    <cofactor evidence="2">
        <name>[4Fe-4S] cluster</name>
        <dbReference type="ChEBI" id="CHEBI:49883"/>
    </cofactor>
</comment>
<dbReference type="SUPFAM" id="SSF50692">
    <property type="entry name" value="ADC-like"/>
    <property type="match status" value="1"/>
</dbReference>
<evidence type="ECO:0000256" key="9">
    <source>
        <dbReference type="ARBA" id="ARBA00023014"/>
    </source>
</evidence>
<evidence type="ECO:0000256" key="6">
    <source>
        <dbReference type="ARBA" id="ARBA00022723"/>
    </source>
</evidence>
<dbReference type="AlphaFoldDB" id="A0A6H2HAP1"/>
<dbReference type="EMBL" id="CP051461">
    <property type="protein sequence ID" value="QJC56939.1"/>
    <property type="molecule type" value="Genomic_DNA"/>
</dbReference>
<dbReference type="EC" id="1.7.99.4" evidence="12"/>
<reference evidence="12 13" key="1">
    <citation type="submission" date="2020-04" db="EMBL/GenBank/DDBJ databases">
        <title>Complete genome of a Psychrophilic, Marine, Gas Vacuolate Bacterium Polaromonas vacuolata KCTC 22033T.</title>
        <authorList>
            <person name="Hwang K."/>
            <person name="Kim K.M."/>
        </authorList>
    </citation>
    <scope>NUCLEOTIDE SEQUENCE [LARGE SCALE GENOMIC DNA]</scope>
    <source>
        <strain evidence="12 13">KCTC 22033</strain>
    </source>
</reference>
<dbReference type="InterPro" id="IPR050123">
    <property type="entry name" value="Prok_molybdopt-oxidoreductase"/>
</dbReference>
<evidence type="ECO:0000256" key="7">
    <source>
        <dbReference type="ARBA" id="ARBA00023002"/>
    </source>
</evidence>
<keyword evidence="10" id="KW-0534">Nitrate assimilation</keyword>
<dbReference type="InterPro" id="IPR041854">
    <property type="entry name" value="BFD-like_2Fe2S-bd_dom_sf"/>
</dbReference>
<dbReference type="GO" id="GO:0043546">
    <property type="term" value="F:molybdopterin cofactor binding"/>
    <property type="evidence" value="ECO:0007669"/>
    <property type="project" value="InterPro"/>
</dbReference>